<gene>
    <name evidence="12" type="ORF">SAMN02745249_01720</name>
</gene>
<feature type="transmembrane region" description="Helical" evidence="10">
    <location>
        <begin position="403"/>
        <end position="431"/>
    </location>
</feature>
<dbReference type="Pfam" id="PF02378">
    <property type="entry name" value="PTS_EIIC"/>
    <property type="match status" value="1"/>
</dbReference>
<feature type="transmembrane region" description="Helical" evidence="10">
    <location>
        <begin position="261"/>
        <end position="284"/>
    </location>
</feature>
<dbReference type="EMBL" id="FQUF01000029">
    <property type="protein sequence ID" value="SHF06162.1"/>
    <property type="molecule type" value="Genomic_DNA"/>
</dbReference>
<evidence type="ECO:0000313" key="13">
    <source>
        <dbReference type="Proteomes" id="UP000184128"/>
    </source>
</evidence>
<feature type="domain" description="PTS EIIC type-3" evidence="11">
    <location>
        <begin position="12"/>
        <end position="433"/>
    </location>
</feature>
<keyword evidence="2 9" id="KW-0813">Transport</keyword>
<evidence type="ECO:0000256" key="9">
    <source>
        <dbReference type="PIRNR" id="PIRNR006351"/>
    </source>
</evidence>
<dbReference type="InterPro" id="IPR004796">
    <property type="entry name" value="PTS_IIC_cello"/>
</dbReference>
<evidence type="ECO:0000256" key="10">
    <source>
        <dbReference type="SAM" id="Phobius"/>
    </source>
</evidence>
<comment type="function">
    <text evidence="9">The phosphoenolpyruvate-dependent sugar phosphotransferase system (PTS), a major carbohydrate active -transport system, catalyzes the phosphorylation of incoming sugar substrates concomitant with their translocation across the cell membrane.</text>
</comment>
<keyword evidence="8 9" id="KW-0472">Membrane</keyword>
<keyword evidence="3 9" id="KW-1003">Cell membrane</keyword>
<evidence type="ECO:0000256" key="1">
    <source>
        <dbReference type="ARBA" id="ARBA00004651"/>
    </source>
</evidence>
<feature type="transmembrane region" description="Helical" evidence="10">
    <location>
        <begin position="235"/>
        <end position="254"/>
    </location>
</feature>
<comment type="subcellular location">
    <subcellularLocation>
        <location evidence="1">Cell membrane</location>
        <topology evidence="1">Multi-pass membrane protein</topology>
    </subcellularLocation>
</comment>
<dbReference type="InterPro" id="IPR004501">
    <property type="entry name" value="PTS_EIIC_3"/>
</dbReference>
<evidence type="ECO:0000256" key="4">
    <source>
        <dbReference type="ARBA" id="ARBA00022597"/>
    </source>
</evidence>
<feature type="transmembrane region" description="Helical" evidence="10">
    <location>
        <begin position="79"/>
        <end position="98"/>
    </location>
</feature>
<proteinExistence type="predicted"/>
<keyword evidence="5" id="KW-0598">Phosphotransferase system</keyword>
<keyword evidence="13" id="KW-1185">Reference proteome</keyword>
<evidence type="ECO:0000256" key="3">
    <source>
        <dbReference type="ARBA" id="ARBA00022475"/>
    </source>
</evidence>
<evidence type="ECO:0000313" key="12">
    <source>
        <dbReference type="EMBL" id="SHF06162.1"/>
    </source>
</evidence>
<feature type="transmembrane region" description="Helical" evidence="10">
    <location>
        <begin position="37"/>
        <end position="59"/>
    </location>
</feature>
<organism evidence="12 13">
    <name type="scientific">Atopostipes suicloacalis DSM 15692</name>
    <dbReference type="NCBI Taxonomy" id="1121025"/>
    <lineage>
        <taxon>Bacteria</taxon>
        <taxon>Bacillati</taxon>
        <taxon>Bacillota</taxon>
        <taxon>Bacilli</taxon>
        <taxon>Lactobacillales</taxon>
        <taxon>Carnobacteriaceae</taxon>
        <taxon>Atopostipes</taxon>
    </lineage>
</organism>
<keyword evidence="4 9" id="KW-0762">Sugar transport</keyword>
<dbReference type="RefSeq" id="WP_073298443.1">
    <property type="nucleotide sequence ID" value="NZ_FQUF01000029.1"/>
</dbReference>
<dbReference type="Proteomes" id="UP000184128">
    <property type="component" value="Unassembled WGS sequence"/>
</dbReference>
<dbReference type="PROSITE" id="PS51105">
    <property type="entry name" value="PTS_EIIC_TYPE_3"/>
    <property type="match status" value="1"/>
</dbReference>
<keyword evidence="7 10" id="KW-1133">Transmembrane helix</keyword>
<evidence type="ECO:0000256" key="6">
    <source>
        <dbReference type="ARBA" id="ARBA00022692"/>
    </source>
</evidence>
<evidence type="ECO:0000256" key="2">
    <source>
        <dbReference type="ARBA" id="ARBA00022448"/>
    </source>
</evidence>
<keyword evidence="6 10" id="KW-0812">Transmembrane</keyword>
<evidence type="ECO:0000256" key="5">
    <source>
        <dbReference type="ARBA" id="ARBA00022683"/>
    </source>
</evidence>
<feature type="transmembrane region" description="Helical" evidence="10">
    <location>
        <begin position="304"/>
        <end position="326"/>
    </location>
</feature>
<reference evidence="12 13" key="1">
    <citation type="submission" date="2016-11" db="EMBL/GenBank/DDBJ databases">
        <authorList>
            <person name="Jaros S."/>
            <person name="Januszkiewicz K."/>
            <person name="Wedrychowicz H."/>
        </authorList>
    </citation>
    <scope>NUCLEOTIDE SEQUENCE [LARGE SCALE GENOMIC DNA]</scope>
    <source>
        <strain evidence="12 13">DSM 15692</strain>
    </source>
</reference>
<feature type="transmembrane region" description="Helical" evidence="10">
    <location>
        <begin position="207"/>
        <end position="229"/>
    </location>
</feature>
<dbReference type="GO" id="GO:1901264">
    <property type="term" value="P:carbohydrate derivative transport"/>
    <property type="evidence" value="ECO:0007669"/>
    <property type="project" value="TreeGrafter"/>
</dbReference>
<evidence type="ECO:0000256" key="8">
    <source>
        <dbReference type="ARBA" id="ARBA00023136"/>
    </source>
</evidence>
<dbReference type="STRING" id="1121025.SAMN02745249_01720"/>
<accession>A0A1M4YKW4</accession>
<dbReference type="InterPro" id="IPR051088">
    <property type="entry name" value="PTS_Sugar-EIIC/EIIB"/>
</dbReference>
<dbReference type="PIRSF" id="PIRSF006351">
    <property type="entry name" value="PTS_EIIC-Cellobiose"/>
    <property type="match status" value="1"/>
</dbReference>
<dbReference type="NCBIfam" id="TIGR00410">
    <property type="entry name" value="lacE"/>
    <property type="match status" value="1"/>
</dbReference>
<evidence type="ECO:0000256" key="7">
    <source>
        <dbReference type="ARBA" id="ARBA00022989"/>
    </source>
</evidence>
<feature type="transmembrane region" description="Helical" evidence="10">
    <location>
        <begin position="165"/>
        <end position="186"/>
    </location>
</feature>
<feature type="transmembrane region" description="Helical" evidence="10">
    <location>
        <begin position="110"/>
        <end position="133"/>
    </location>
</feature>
<dbReference type="PANTHER" id="PTHR33989:SF8">
    <property type="entry name" value="PERMEASE IIC COMPONENT"/>
    <property type="match status" value="1"/>
</dbReference>
<dbReference type="AlphaFoldDB" id="A0A1M4YKW4"/>
<dbReference type="PANTHER" id="PTHR33989">
    <property type="match status" value="1"/>
</dbReference>
<dbReference type="GO" id="GO:0008982">
    <property type="term" value="F:protein-N(PI)-phosphohistidine-sugar phosphotransferase activity"/>
    <property type="evidence" value="ECO:0007669"/>
    <property type="project" value="UniProtKB-UniRule"/>
</dbReference>
<name>A0A1M4YKW4_9LACT</name>
<dbReference type="InterPro" id="IPR003352">
    <property type="entry name" value="PTS_EIIC"/>
</dbReference>
<feature type="transmembrane region" description="Helical" evidence="10">
    <location>
        <begin position="363"/>
        <end position="383"/>
    </location>
</feature>
<evidence type="ECO:0000259" key="11">
    <source>
        <dbReference type="PROSITE" id="PS51105"/>
    </source>
</evidence>
<dbReference type="GO" id="GO:0009401">
    <property type="term" value="P:phosphoenolpyruvate-dependent sugar phosphotransferase system"/>
    <property type="evidence" value="ECO:0007669"/>
    <property type="project" value="UniProtKB-KW"/>
</dbReference>
<dbReference type="GO" id="GO:0005886">
    <property type="term" value="C:plasma membrane"/>
    <property type="evidence" value="ECO:0007669"/>
    <property type="project" value="UniProtKB-SubCell"/>
</dbReference>
<dbReference type="OrthoDB" id="1550290at2"/>
<protein>
    <recommendedName>
        <fullName evidence="9">Permease IIC component</fullName>
    </recommendedName>
</protein>
<dbReference type="NCBIfam" id="NF007157">
    <property type="entry name" value="PRK09592.1"/>
    <property type="match status" value="1"/>
</dbReference>
<sequence>MNQKANDFMNALEEKFMGPLGNFSQTKFVRAIMNTGMATIPFTIVGSMFLVLNVLPMTFPALEGFFNATFFRFSDLYMLANKATMGILALFFVIILGYEYTKTYIQDEKLNLDPLNGALLSVMAFFMVIPQIVFEDGYMTLVNVMDDSSQVINGLDIGADGITRLGTMGIFSGIIMAIVAVEIYRISVQKNWTIKMPEAVPQGVSKAFTALIPAFLVALVIIILQGILVALGTDIFQLVAIPFGFVTNIANSWAGLMLVVFLLHALWIVGIHGGTIITSLVAPITLANMQTNVEGAVIPFAGDIWNVFIHSGGSGATLGLTIWMAFRAKSEQLGALGKVSIVPGIFNINEPVIFGMPILYNPIMAIPFIIAPMVTATISYVTINIGLVDPIIAQNPWPAPVGLGAFIATAGDWKSIVLAVFNVLVAFAIYYPFLKMYDKRLVDEELANIAE</sequence>